<name>A0A2N4UPX3_9GAMM</name>
<gene>
    <name evidence="1" type="ORF">CIK00_14885</name>
</gene>
<dbReference type="EMBL" id="NPIB01000020">
    <property type="protein sequence ID" value="PLC57066.1"/>
    <property type="molecule type" value="Genomic_DNA"/>
</dbReference>
<accession>A0A2N4UPX3</accession>
<evidence type="ECO:0000313" key="2">
    <source>
        <dbReference type="Proteomes" id="UP000234420"/>
    </source>
</evidence>
<sequence>MQPLILIDDDEIDRVLNMSLLETFGISTTNNKTLARQVFYSTFKYTNRLIGLANKYGYKLEVKAVNPKNSKYEPGERYRISLSYKVIGIDPKEVSPEFKAELKTEQLRFAQESLYQQVRLENELFVERLAVKLNRFKRLNDLMSLNTIAEMSAECFSRNSKKAKPRMICRKYLRQYLSNPNRVASAKKQFESSPLFVEFRSNFIAEIQRLSVLLDISFIEFKYQTVKYIEDQIKQQKVI</sequence>
<dbReference type="RefSeq" id="WP_065208239.1">
    <property type="nucleotide sequence ID" value="NZ_JABJXE010000015.1"/>
</dbReference>
<keyword evidence="2" id="KW-1185">Reference proteome</keyword>
<dbReference type="AlphaFoldDB" id="A0A2N4UPX3"/>
<comment type="caution">
    <text evidence="1">The sequence shown here is derived from an EMBL/GenBank/DDBJ whole genome shotgun (WGS) entry which is preliminary data.</text>
</comment>
<protein>
    <submittedName>
        <fullName evidence="1">Uncharacterized protein</fullName>
    </submittedName>
</protein>
<evidence type="ECO:0000313" key="1">
    <source>
        <dbReference type="EMBL" id="PLC57066.1"/>
    </source>
</evidence>
<dbReference type="Proteomes" id="UP000234420">
    <property type="component" value="Unassembled WGS sequence"/>
</dbReference>
<proteinExistence type="predicted"/>
<organism evidence="1 2">
    <name type="scientific">Photobacterium carnosum</name>
    <dbReference type="NCBI Taxonomy" id="2023717"/>
    <lineage>
        <taxon>Bacteria</taxon>
        <taxon>Pseudomonadati</taxon>
        <taxon>Pseudomonadota</taxon>
        <taxon>Gammaproteobacteria</taxon>
        <taxon>Vibrionales</taxon>
        <taxon>Vibrionaceae</taxon>
        <taxon>Photobacterium</taxon>
    </lineage>
</organism>
<reference evidence="1 2" key="1">
    <citation type="journal article" date="2018" name="Syst. Appl. Microbiol.">
        <title>Photobacterium carnosum sp. nov., isolated from spoiled modified atmosphere packaged poultry meat.</title>
        <authorList>
            <person name="Hilgarth M."/>
            <person name="Fuertes S."/>
            <person name="Ehrmann M."/>
            <person name="Vogel R.F."/>
        </authorList>
    </citation>
    <scope>NUCLEOTIDE SEQUENCE [LARGE SCALE GENOMIC DNA]</scope>
    <source>
        <strain evidence="1 2">TMW 2.2021</strain>
    </source>
</reference>